<dbReference type="EMBL" id="CP017269">
    <property type="protein sequence ID" value="AOT68362.1"/>
    <property type="molecule type" value="Genomic_DNA"/>
</dbReference>
<name>A0A1D8GBS1_9FIRM</name>
<feature type="compositionally biased region" description="Basic and acidic residues" evidence="1">
    <location>
        <begin position="253"/>
        <end position="263"/>
    </location>
</feature>
<keyword evidence="2" id="KW-0472">Membrane</keyword>
<evidence type="ECO:0000313" key="4">
    <source>
        <dbReference type="Proteomes" id="UP000095743"/>
    </source>
</evidence>
<gene>
    <name evidence="3" type="ORF">Gferi_01380</name>
</gene>
<organism evidence="3 4">
    <name type="scientific">Geosporobacter ferrireducens</name>
    <dbReference type="NCBI Taxonomy" id="1424294"/>
    <lineage>
        <taxon>Bacteria</taxon>
        <taxon>Bacillati</taxon>
        <taxon>Bacillota</taxon>
        <taxon>Clostridia</taxon>
        <taxon>Peptostreptococcales</taxon>
        <taxon>Thermotaleaceae</taxon>
        <taxon>Geosporobacter</taxon>
    </lineage>
</organism>
<evidence type="ECO:0000313" key="3">
    <source>
        <dbReference type="EMBL" id="AOT68362.1"/>
    </source>
</evidence>
<feature type="transmembrane region" description="Helical" evidence="2">
    <location>
        <begin position="48"/>
        <end position="67"/>
    </location>
</feature>
<accession>A0A1D8GBS1</accession>
<feature type="compositionally biased region" description="Basic and acidic residues" evidence="1">
    <location>
        <begin position="273"/>
        <end position="289"/>
    </location>
</feature>
<evidence type="ECO:0000256" key="2">
    <source>
        <dbReference type="SAM" id="Phobius"/>
    </source>
</evidence>
<keyword evidence="4" id="KW-1185">Reference proteome</keyword>
<dbReference type="Proteomes" id="UP000095743">
    <property type="component" value="Chromosome"/>
</dbReference>
<proteinExistence type="predicted"/>
<dbReference type="OrthoDB" id="9849963at2"/>
<dbReference type="AlphaFoldDB" id="A0A1D8GBS1"/>
<sequence>MGLRNRYMPADIREDVKLGKLVPITSLPWILGVLVISIIAALIIRNPFIGVLLVILSFFMTTGFFVLEVPKYRRTKNSYKKAKKKINDLMQLSSITAYGSVCKLKNKAEAVIMEYAADPWEVCETDKQDKRADIFSQDVFSILKAGGEVSIYRICTAEDTASLERRYARLKDLPEGSRELENARIEHHYKESRKAKKTRHIIRIVKRESTAKGDEEELTLQDILGPFEGENSVYLGAEAIKELETWQLTPNAKVERGEQEQSQRKNRLQKLKGWIEDRKKSMKGWGEKK</sequence>
<reference evidence="3 4" key="1">
    <citation type="submission" date="2016-09" db="EMBL/GenBank/DDBJ databases">
        <title>Genomic analysis reveals versatility of anaerobic energy metabolism of Geosporobacter ferrireducens IRF9 of phylum Firmicutes.</title>
        <authorList>
            <person name="Kim S.-J."/>
        </authorList>
    </citation>
    <scope>NUCLEOTIDE SEQUENCE [LARGE SCALE GENOMIC DNA]</scope>
    <source>
        <strain evidence="3 4">IRF9</strain>
    </source>
</reference>
<dbReference type="STRING" id="1424294.Gferi_01380"/>
<protein>
    <submittedName>
        <fullName evidence="3">Uncharacterized protein</fullName>
    </submittedName>
</protein>
<keyword evidence="2" id="KW-1133">Transmembrane helix</keyword>
<dbReference type="RefSeq" id="WP_069973915.1">
    <property type="nucleotide sequence ID" value="NZ_CP017269.1"/>
</dbReference>
<evidence type="ECO:0000256" key="1">
    <source>
        <dbReference type="SAM" id="MobiDB-lite"/>
    </source>
</evidence>
<feature type="region of interest" description="Disordered" evidence="1">
    <location>
        <begin position="252"/>
        <end position="289"/>
    </location>
</feature>
<dbReference type="KEGG" id="gfe:Gferi_01380"/>
<feature type="transmembrane region" description="Helical" evidence="2">
    <location>
        <begin position="21"/>
        <end position="42"/>
    </location>
</feature>
<keyword evidence="2" id="KW-0812">Transmembrane</keyword>